<evidence type="ECO:0000313" key="2">
    <source>
        <dbReference type="EMBL" id="UWZ51426.1"/>
    </source>
</evidence>
<evidence type="ECO:0000256" key="1">
    <source>
        <dbReference type="SAM" id="MobiDB-lite"/>
    </source>
</evidence>
<keyword evidence="3" id="KW-1185">Reference proteome</keyword>
<accession>A0A9Q9IAG6</accession>
<protein>
    <submittedName>
        <fullName evidence="2">Uncharacterized protein</fullName>
    </submittedName>
</protein>
<dbReference type="EMBL" id="CP073767">
    <property type="protein sequence ID" value="UWZ51426.1"/>
    <property type="molecule type" value="Genomic_DNA"/>
</dbReference>
<reference evidence="2" key="1">
    <citation type="submission" date="2021-04" db="EMBL/GenBank/DDBJ databases">
        <title>Dactylosporangium aurantiacum NRRL B-8018 full assembly.</title>
        <authorList>
            <person name="Hartkoorn R.C."/>
            <person name="Beaudoing E."/>
            <person name="Hot D."/>
        </authorList>
    </citation>
    <scope>NUCLEOTIDE SEQUENCE</scope>
    <source>
        <strain evidence="2">NRRL B-8018</strain>
    </source>
</reference>
<dbReference type="OrthoDB" id="3394321at2"/>
<dbReference type="Proteomes" id="UP001058003">
    <property type="component" value="Chromosome"/>
</dbReference>
<organism evidence="2 3">
    <name type="scientific">Dactylosporangium aurantiacum</name>
    <dbReference type="NCBI Taxonomy" id="35754"/>
    <lineage>
        <taxon>Bacteria</taxon>
        <taxon>Bacillati</taxon>
        <taxon>Actinomycetota</taxon>
        <taxon>Actinomycetes</taxon>
        <taxon>Micromonosporales</taxon>
        <taxon>Micromonosporaceae</taxon>
        <taxon>Dactylosporangium</taxon>
    </lineage>
</organism>
<proteinExistence type="predicted"/>
<gene>
    <name evidence="2" type="ORF">Daura_32340</name>
</gene>
<feature type="region of interest" description="Disordered" evidence="1">
    <location>
        <begin position="1"/>
        <end position="61"/>
    </location>
</feature>
<evidence type="ECO:0000313" key="3">
    <source>
        <dbReference type="Proteomes" id="UP001058003"/>
    </source>
</evidence>
<dbReference type="AlphaFoldDB" id="A0A9Q9IAG6"/>
<dbReference type="RefSeq" id="WP_033364404.1">
    <property type="nucleotide sequence ID" value="NZ_CP073767.1"/>
</dbReference>
<sequence>MTDDTTGTDAGDDRLEAFSEDASPDADFADEHSDTTFADQVPGGQEGAEEPESPDGRAGMD</sequence>
<dbReference type="KEGG" id="daur:Daura_32340"/>
<name>A0A9Q9IAG6_9ACTN</name>
<feature type="compositionally biased region" description="Acidic residues" evidence="1">
    <location>
        <begin position="18"/>
        <end position="28"/>
    </location>
</feature>